<proteinExistence type="predicted"/>
<feature type="compositionally biased region" description="Polar residues" evidence="1">
    <location>
        <begin position="503"/>
        <end position="531"/>
    </location>
</feature>
<sequence length="562" mass="56241">MASACGTTLAETTANDFCEDSDVDTVAPIPAAPTRPDLPAPSAAQPADKSSDNARAFERLMQKLGGAKSDRADAANRADAAKSDDKSAPAASARDTTSRPAPRTAQNKTAQASKNDTQPASNTDNDANDAAATDKNGATANNDTSTNDKSPKSDTAAAASTNTAADATTTDTAPAAQLGVLALQAELPVAVAAPVAAPAEPVTAPVVETPTVAPVAAPAAPAPVQQTQVAADAAAQTPVADNAPAASDATQAAPAVEQVAADATAATTAPAATTTPAATVSAATPAVTTVIAAADAKAQDAVTEPEPAPAETQAAPTEATAKPATAKPTAAATKATTTVATEKPTHVAEAEPEAEPAKPLTEHVATHETHEHVVKTEVALTQTAQAEAAPQVDAGRNAPMQIRNLDTTNTTAATDTVLVVAPKNPALAASAIAQVGFHLSRADADGSQAMTINLRPEELGSIEVKLDIKDGVVHAHVVADRSDTLDLLRADPRGLQRALENAGMNTDGGSLSFDLRQNGQGSHNGTQTAGNNAGADGTSDDLDLAVIERPRVVADGRVDVTV</sequence>
<feature type="compositionally biased region" description="Polar residues" evidence="1">
    <location>
        <begin position="1"/>
        <end position="15"/>
    </location>
</feature>
<keyword evidence="4" id="KW-1185">Reference proteome</keyword>
<dbReference type="EMBL" id="BOPV01000001">
    <property type="protein sequence ID" value="GIL41483.1"/>
    <property type="molecule type" value="Genomic_DNA"/>
</dbReference>
<accession>A0A8S8XDI2</accession>
<evidence type="ECO:0000259" key="2">
    <source>
        <dbReference type="Pfam" id="PF02120"/>
    </source>
</evidence>
<gene>
    <name evidence="3" type="ORF">TMPK1_37200</name>
</gene>
<evidence type="ECO:0000256" key="1">
    <source>
        <dbReference type="SAM" id="MobiDB-lite"/>
    </source>
</evidence>
<feature type="region of interest" description="Disordered" evidence="1">
    <location>
        <begin position="501"/>
        <end position="540"/>
    </location>
</feature>
<feature type="compositionally biased region" description="Low complexity" evidence="1">
    <location>
        <begin position="122"/>
        <end position="144"/>
    </location>
</feature>
<dbReference type="Pfam" id="PF02120">
    <property type="entry name" value="Flg_hook"/>
    <property type="match status" value="1"/>
</dbReference>
<reference evidence="3" key="1">
    <citation type="submission" date="2021-02" db="EMBL/GenBank/DDBJ databases">
        <title>Genome sequence of Rhodospirillales sp. strain TMPK1 isolated from soil.</title>
        <authorList>
            <person name="Nakai R."/>
            <person name="Kusada H."/>
            <person name="Tamaki H."/>
        </authorList>
    </citation>
    <scope>NUCLEOTIDE SEQUENCE</scope>
    <source>
        <strain evidence="3">TMPK1</strain>
    </source>
</reference>
<feature type="compositionally biased region" description="Polar residues" evidence="1">
    <location>
        <begin position="104"/>
        <end position="121"/>
    </location>
</feature>
<evidence type="ECO:0000313" key="3">
    <source>
        <dbReference type="EMBL" id="GIL41483.1"/>
    </source>
</evidence>
<dbReference type="CDD" id="cd17470">
    <property type="entry name" value="T3SS_Flik_C"/>
    <property type="match status" value="1"/>
</dbReference>
<protein>
    <recommendedName>
        <fullName evidence="2">Flagellar hook-length control protein-like C-terminal domain-containing protein</fullName>
    </recommendedName>
</protein>
<feature type="region of interest" description="Disordered" evidence="1">
    <location>
        <begin position="233"/>
        <end position="254"/>
    </location>
</feature>
<feature type="domain" description="Flagellar hook-length control protein-like C-terminal" evidence="2">
    <location>
        <begin position="442"/>
        <end position="514"/>
    </location>
</feature>
<evidence type="ECO:0000313" key="4">
    <source>
        <dbReference type="Proteomes" id="UP000681075"/>
    </source>
</evidence>
<feature type="compositionally biased region" description="Low complexity" evidence="1">
    <location>
        <begin position="154"/>
        <end position="168"/>
    </location>
</feature>
<feature type="compositionally biased region" description="Basic and acidic residues" evidence="1">
    <location>
        <begin position="68"/>
        <end position="87"/>
    </location>
</feature>
<feature type="compositionally biased region" description="Low complexity" evidence="1">
    <location>
        <begin position="298"/>
        <end position="342"/>
    </location>
</feature>
<dbReference type="InterPro" id="IPR021136">
    <property type="entry name" value="Flagellar_hook_control-like_C"/>
</dbReference>
<dbReference type="AlphaFoldDB" id="A0A8S8XDI2"/>
<dbReference type="Proteomes" id="UP000681075">
    <property type="component" value="Unassembled WGS sequence"/>
</dbReference>
<comment type="caution">
    <text evidence="3">The sequence shown here is derived from an EMBL/GenBank/DDBJ whole genome shotgun (WGS) entry which is preliminary data.</text>
</comment>
<feature type="region of interest" description="Disordered" evidence="1">
    <location>
        <begin position="1"/>
        <end position="168"/>
    </location>
</feature>
<feature type="compositionally biased region" description="Basic and acidic residues" evidence="1">
    <location>
        <begin position="49"/>
        <end position="61"/>
    </location>
</feature>
<feature type="compositionally biased region" description="Pro residues" evidence="1">
    <location>
        <begin position="30"/>
        <end position="39"/>
    </location>
</feature>
<organism evidence="3 4">
    <name type="scientific">Roseiterribacter gracilis</name>
    <dbReference type="NCBI Taxonomy" id="2812848"/>
    <lineage>
        <taxon>Bacteria</taxon>
        <taxon>Pseudomonadati</taxon>
        <taxon>Pseudomonadota</taxon>
        <taxon>Alphaproteobacteria</taxon>
        <taxon>Rhodospirillales</taxon>
        <taxon>Roseiterribacteraceae</taxon>
        <taxon>Roseiterribacter</taxon>
    </lineage>
</organism>
<dbReference type="Gene3D" id="3.30.750.140">
    <property type="match status" value="1"/>
</dbReference>
<feature type="region of interest" description="Disordered" evidence="1">
    <location>
        <begin position="298"/>
        <end position="358"/>
    </location>
</feature>
<name>A0A8S8XDI2_9PROT</name>
<dbReference type="InterPro" id="IPR038610">
    <property type="entry name" value="FliK-like_C_sf"/>
</dbReference>